<protein>
    <submittedName>
        <fullName evidence="1">N-formylglutamate amidohydrolase</fullName>
    </submittedName>
</protein>
<sequence>MPSRATTEEDLAPELLRPARWESGVIVCSPHSGRDYPQWFLDESHLTMVELRSSEDAFMDRMIRPALAAGAVTLTARVPRSIVDLNRAAQEFDPLTLTCRSGKPASPRALAGLGVIPRVVAGGRPIRARPIALAEAKRRVETYWRPYHATLRGLIDEARARFGGVIVLDMHSMPHDAISHLVGPLPQVVLGDRHGQGCGPVLRDRLAGLIRDAGFRFRLNAPFSGAYMVSNYGRPAQNVHVMQIEIDRAMYLDAQRMQPSAGYEACAARVGRFLERAARLHPSEGATSLAAE</sequence>
<dbReference type="KEGG" id="paru:CYR75_13955"/>
<organism evidence="1 2">
    <name type="scientific">Paracoccus jeotgali</name>
    <dbReference type="NCBI Taxonomy" id="2065379"/>
    <lineage>
        <taxon>Bacteria</taxon>
        <taxon>Pseudomonadati</taxon>
        <taxon>Pseudomonadota</taxon>
        <taxon>Alphaproteobacteria</taxon>
        <taxon>Rhodobacterales</taxon>
        <taxon>Paracoccaceae</taxon>
        <taxon>Paracoccus</taxon>
    </lineage>
</organism>
<dbReference type="SUPFAM" id="SSF53187">
    <property type="entry name" value="Zn-dependent exopeptidases"/>
    <property type="match status" value="1"/>
</dbReference>
<keyword evidence="1" id="KW-0378">Hydrolase</keyword>
<dbReference type="RefSeq" id="WP_101500600.1">
    <property type="nucleotide sequence ID" value="NZ_CP025583.1"/>
</dbReference>
<dbReference type="Gene3D" id="3.40.630.40">
    <property type="entry name" value="Zn-dependent exopeptidases"/>
    <property type="match status" value="1"/>
</dbReference>
<dbReference type="GO" id="GO:0016787">
    <property type="term" value="F:hydrolase activity"/>
    <property type="evidence" value="ECO:0007669"/>
    <property type="project" value="UniProtKB-KW"/>
</dbReference>
<keyword evidence="2" id="KW-1185">Reference proteome</keyword>
<proteinExistence type="predicted"/>
<dbReference type="OrthoDB" id="9802050at2"/>
<dbReference type="InterPro" id="IPR007709">
    <property type="entry name" value="N-FG_amidohydro"/>
</dbReference>
<name>A0A2K9MHZ5_9RHOB</name>
<gene>
    <name evidence="1" type="ORF">CYR75_13955</name>
</gene>
<dbReference type="Pfam" id="PF05013">
    <property type="entry name" value="FGase"/>
    <property type="match status" value="1"/>
</dbReference>
<accession>A0A2K9MHZ5</accession>
<dbReference type="Proteomes" id="UP000234882">
    <property type="component" value="Chromosome"/>
</dbReference>
<evidence type="ECO:0000313" key="2">
    <source>
        <dbReference type="Proteomes" id="UP000234882"/>
    </source>
</evidence>
<reference evidence="2" key="1">
    <citation type="submission" date="2017-12" db="EMBL/GenBank/DDBJ databases">
        <title>Genomic analysis of Paracoccus sp. CBA4604.</title>
        <authorList>
            <person name="Roh S.W."/>
            <person name="Kim J.Y."/>
            <person name="Kim J.S."/>
        </authorList>
    </citation>
    <scope>NUCLEOTIDE SEQUENCE [LARGE SCALE GENOMIC DNA]</scope>
    <source>
        <strain evidence="2">CBA4604</strain>
    </source>
</reference>
<evidence type="ECO:0000313" key="1">
    <source>
        <dbReference type="EMBL" id="AUM75257.1"/>
    </source>
</evidence>
<dbReference type="EMBL" id="CP025583">
    <property type="protein sequence ID" value="AUM75257.1"/>
    <property type="molecule type" value="Genomic_DNA"/>
</dbReference>
<dbReference type="AlphaFoldDB" id="A0A2K9MHZ5"/>